<dbReference type="EMBL" id="VJMI01020419">
    <property type="protein sequence ID" value="KAF0704449.1"/>
    <property type="molecule type" value="Genomic_DNA"/>
</dbReference>
<sequence>MLRLSGLITYLGQHRGVFDGKLMYGDPAYGIVPYLISGFKGNNLSAQKLAFNKWMSRVRQSVEWNFKLLKTMRSYITFKMLAKIRLSPVANVVAIAMLLTNCHCCYHGGNQISDYFNLKSPSLREYLDTLQIIDI</sequence>
<organism evidence="4 5">
    <name type="scientific">Aphanomyces astaci</name>
    <name type="common">Crayfish plague agent</name>
    <dbReference type="NCBI Taxonomy" id="112090"/>
    <lineage>
        <taxon>Eukaryota</taxon>
        <taxon>Sar</taxon>
        <taxon>Stramenopiles</taxon>
        <taxon>Oomycota</taxon>
        <taxon>Saprolegniomycetes</taxon>
        <taxon>Saprolegniales</taxon>
        <taxon>Verrucalvaceae</taxon>
        <taxon>Aphanomyces</taxon>
    </lineage>
</organism>
<feature type="domain" description="DDE Tnp4" evidence="3">
    <location>
        <begin position="2"/>
        <end position="101"/>
    </location>
</feature>
<evidence type="ECO:0000313" key="4">
    <source>
        <dbReference type="EMBL" id="KAF0704449.1"/>
    </source>
</evidence>
<evidence type="ECO:0000313" key="5">
    <source>
        <dbReference type="Proteomes" id="UP000469452"/>
    </source>
</evidence>
<dbReference type="VEuPathDB" id="FungiDB:H257_14881"/>
<evidence type="ECO:0000256" key="1">
    <source>
        <dbReference type="ARBA" id="ARBA00001968"/>
    </source>
</evidence>
<dbReference type="Proteomes" id="UP000469452">
    <property type="component" value="Unassembled WGS sequence"/>
</dbReference>
<evidence type="ECO:0000259" key="3">
    <source>
        <dbReference type="Pfam" id="PF13359"/>
    </source>
</evidence>
<comment type="cofactor">
    <cofactor evidence="1">
        <name>a divalent metal cation</name>
        <dbReference type="ChEBI" id="CHEBI:60240"/>
    </cofactor>
</comment>
<reference evidence="4 5" key="1">
    <citation type="submission" date="2019-06" db="EMBL/GenBank/DDBJ databases">
        <title>Genomics analysis of Aphanomyces spp. identifies a new class of oomycete effector associated with host adaptation.</title>
        <authorList>
            <person name="Gaulin E."/>
        </authorList>
    </citation>
    <scope>NUCLEOTIDE SEQUENCE [LARGE SCALE GENOMIC DNA]</scope>
    <source>
        <strain evidence="4 5">E</strain>
    </source>
</reference>
<dbReference type="AlphaFoldDB" id="A0A6A4Z5C1"/>
<keyword evidence="2" id="KW-0479">Metal-binding</keyword>
<protein>
    <recommendedName>
        <fullName evidence="3">DDE Tnp4 domain-containing protein</fullName>
    </recommendedName>
</protein>
<accession>A0A6A4Z5C1</accession>
<dbReference type="InterPro" id="IPR027806">
    <property type="entry name" value="HARBI1_dom"/>
</dbReference>
<evidence type="ECO:0000256" key="2">
    <source>
        <dbReference type="ARBA" id="ARBA00022723"/>
    </source>
</evidence>
<gene>
    <name evidence="4" type="ORF">AaE_014933</name>
</gene>
<dbReference type="GO" id="GO:0046872">
    <property type="term" value="F:metal ion binding"/>
    <property type="evidence" value="ECO:0007669"/>
    <property type="project" value="UniProtKB-KW"/>
</dbReference>
<dbReference type="Pfam" id="PF13359">
    <property type="entry name" value="DDE_Tnp_4"/>
    <property type="match status" value="1"/>
</dbReference>
<name>A0A6A4Z5C1_APHAT</name>
<comment type="caution">
    <text evidence="4">The sequence shown here is derived from an EMBL/GenBank/DDBJ whole genome shotgun (WGS) entry which is preliminary data.</text>
</comment>
<proteinExistence type="predicted"/>